<name>A0ABT9AJ43_9BACT</name>
<proteinExistence type="predicted"/>
<gene>
    <name evidence="1" type="ORF">Q5H92_26120</name>
</gene>
<dbReference type="Proteomes" id="UP001167796">
    <property type="component" value="Unassembled WGS sequence"/>
</dbReference>
<comment type="caution">
    <text evidence="1">The sequence shown here is derived from an EMBL/GenBank/DDBJ whole genome shotgun (WGS) entry which is preliminary data.</text>
</comment>
<dbReference type="EMBL" id="JAUQSX010000023">
    <property type="protein sequence ID" value="MDO7849864.1"/>
    <property type="molecule type" value="Genomic_DNA"/>
</dbReference>
<reference evidence="1" key="1">
    <citation type="submission" date="2023-07" db="EMBL/GenBank/DDBJ databases">
        <authorList>
            <person name="Kim M.K."/>
        </authorList>
    </citation>
    <scope>NUCLEOTIDE SEQUENCE</scope>
    <source>
        <strain evidence="1">M29</strain>
    </source>
</reference>
<protein>
    <submittedName>
        <fullName evidence="1">Uncharacterized protein</fullName>
    </submittedName>
</protein>
<organism evidence="1 2">
    <name type="scientific">Hymenobacter mellowenesis</name>
    <dbReference type="NCBI Taxonomy" id="3063995"/>
    <lineage>
        <taxon>Bacteria</taxon>
        <taxon>Pseudomonadati</taxon>
        <taxon>Bacteroidota</taxon>
        <taxon>Cytophagia</taxon>
        <taxon>Cytophagales</taxon>
        <taxon>Hymenobacteraceae</taxon>
        <taxon>Hymenobacter</taxon>
    </lineage>
</organism>
<keyword evidence="2" id="KW-1185">Reference proteome</keyword>
<accession>A0ABT9AJ43</accession>
<evidence type="ECO:0000313" key="2">
    <source>
        <dbReference type="Proteomes" id="UP001167796"/>
    </source>
</evidence>
<evidence type="ECO:0000313" key="1">
    <source>
        <dbReference type="EMBL" id="MDO7849864.1"/>
    </source>
</evidence>
<dbReference type="RefSeq" id="WP_305014526.1">
    <property type="nucleotide sequence ID" value="NZ_JAUQSX010000023.1"/>
</dbReference>
<sequence>MTKLYIFAAVFLFWTALAASFMQVQLGVSSMHKMRVPTYRSVPVRATVVAQANTAATAASYN</sequence>